<evidence type="ECO:0000259" key="1">
    <source>
        <dbReference type="PROSITE" id="PS50994"/>
    </source>
</evidence>
<reference evidence="2" key="1">
    <citation type="submission" date="2020-05" db="EMBL/GenBank/DDBJ databases">
        <title>Complete genome sequence of Bradyrhizobium diazoefficiens XF2 isolated from soybean nodule.</title>
        <authorList>
            <person name="Noda R."/>
            <person name="Kakizaki K."/>
            <person name="Minamisawa K."/>
        </authorList>
    </citation>
    <scope>NUCLEOTIDE SEQUENCE</scope>
    <source>
        <strain evidence="2">XF2</strain>
    </source>
</reference>
<dbReference type="InterPro" id="IPR001584">
    <property type="entry name" value="Integrase_cat-core"/>
</dbReference>
<gene>
    <name evidence="2" type="ORF">XF2B_20930</name>
    <name evidence="3" type="ORF">XF3B_20930</name>
</gene>
<evidence type="ECO:0000313" key="3">
    <source>
        <dbReference type="EMBL" id="BCE37062.1"/>
    </source>
</evidence>
<dbReference type="SUPFAM" id="SSF53098">
    <property type="entry name" value="Ribonuclease H-like"/>
    <property type="match status" value="1"/>
</dbReference>
<dbReference type="EMBL" id="AP023092">
    <property type="protein sequence ID" value="BCE28324.1"/>
    <property type="molecule type" value="Genomic_DNA"/>
</dbReference>
<feature type="domain" description="Integrase catalytic" evidence="1">
    <location>
        <begin position="173"/>
        <end position="353"/>
    </location>
</feature>
<dbReference type="GO" id="GO:0015074">
    <property type="term" value="P:DNA integration"/>
    <property type="evidence" value="ECO:0007669"/>
    <property type="project" value="InterPro"/>
</dbReference>
<dbReference type="PROSITE" id="PS50994">
    <property type="entry name" value="INTEGRASE"/>
    <property type="match status" value="1"/>
</dbReference>
<dbReference type="EMBL" id="AP023093">
    <property type="protein sequence ID" value="BCE37062.1"/>
    <property type="molecule type" value="Genomic_DNA"/>
</dbReference>
<sequence>MLPWTGNERGAEMGWLSMATRKELTAAAGVRYRRSDRAKKARILDEFVDITGFHRKHAMRLLRNQEGVHPGRRARRRIYNEAEHTALVLLWEASDRICGKRLKALMPALIEAMERYGHLDLAPEIRTKLLAMSAATIDRALVRVREKLGRKRRRHAGHSLRRSIPIRTSADWNDPAPGFVEADLVAHSGPSARGSFIQTLVLTDIATGWTECAPLIVREQTLVSTVLTELRKQLPFALLGFDTDNDTVFMNETLKAYCEAANIVFTRCRPYRKNDQAFVEQKNGAVVRRMVGYRRFEGLEAAKLLAELYRSARLFVNFFQPSFKLLAKQRDGARVRKTYSAPATPHQRLSADARTPDAVRHHLQEIYTALDPVTLLRDIRDVQERLAALADIQPSAHPAAASQSIDRFLASLRTAWKDGATRPTDRPIVKAKRGRRRPDPLIRATSDLRKWFEAEPWRTGSELLSRLQVEYPGDYPNKLLRTLQRRLKSWRSEQANALLFASEKMPPGHEVTTPQ</sequence>
<proteinExistence type="predicted"/>
<dbReference type="AlphaFoldDB" id="A0A809XM28"/>
<name>A0A809XM28_9BRAD</name>
<accession>A0A809XM28</accession>
<organism evidence="2">
    <name type="scientific">Bradyrhizobium diazoefficiens</name>
    <dbReference type="NCBI Taxonomy" id="1355477"/>
    <lineage>
        <taxon>Bacteria</taxon>
        <taxon>Pseudomonadati</taxon>
        <taxon>Pseudomonadota</taxon>
        <taxon>Alphaproteobacteria</taxon>
        <taxon>Hyphomicrobiales</taxon>
        <taxon>Nitrobacteraceae</taxon>
        <taxon>Bradyrhizobium</taxon>
    </lineage>
</organism>
<dbReference type="InterPro" id="IPR012337">
    <property type="entry name" value="RNaseH-like_sf"/>
</dbReference>
<reference evidence="3" key="2">
    <citation type="submission" date="2020-05" db="EMBL/GenBank/DDBJ databases">
        <title>Complete genome sequence of Bradyrhizobium diazoefficiens XF3 isolated from soybean nodule.</title>
        <authorList>
            <person name="Noda R."/>
            <person name="Kakizaki K."/>
            <person name="Minamisawa K."/>
        </authorList>
    </citation>
    <scope>NUCLEOTIDE SEQUENCE</scope>
    <source>
        <strain evidence="3">XF3</strain>
    </source>
</reference>
<dbReference type="InterPro" id="IPR036397">
    <property type="entry name" value="RNaseH_sf"/>
</dbReference>
<evidence type="ECO:0000313" key="2">
    <source>
        <dbReference type="EMBL" id="BCE28324.1"/>
    </source>
</evidence>
<dbReference type="Gene3D" id="3.30.420.10">
    <property type="entry name" value="Ribonuclease H-like superfamily/Ribonuclease H"/>
    <property type="match status" value="1"/>
</dbReference>
<dbReference type="GO" id="GO:0003676">
    <property type="term" value="F:nucleic acid binding"/>
    <property type="evidence" value="ECO:0007669"/>
    <property type="project" value="InterPro"/>
</dbReference>
<protein>
    <submittedName>
        <fullName evidence="2">Transposase</fullName>
    </submittedName>
</protein>